<dbReference type="STRING" id="266762.HQ36_03235"/>
<dbReference type="PANTHER" id="PTHR39082">
    <property type="entry name" value="PHOSPHOLIPASE C-BETA-2-RELATED"/>
    <property type="match status" value="1"/>
</dbReference>
<protein>
    <recommendedName>
        <fullName evidence="1">C4-type zinc ribbon domain-containing protein</fullName>
    </recommendedName>
</protein>
<dbReference type="EMBL" id="JQZW01000008">
    <property type="protein sequence ID" value="KGN97955.1"/>
    <property type="molecule type" value="Genomic_DNA"/>
</dbReference>
<dbReference type="InterPro" id="IPR052376">
    <property type="entry name" value="Oxidative_Scav/Glycosyltrans"/>
</dbReference>
<sequence length="255" mass="29480">MPNQQTTPQSEEQQIAERLKAVARLQMALSRIDKIETLRGELPIEVQHIEDELVGIHTRLENYTASAKNLTQSVTAEKTKIAQSRELLEKYRAQLDRVRNNREYDNLSKEIEYQELEVEYSEKKIREYTAELQTRKADITALKELYDLRSEDLKAKKGELDDIIKETHEEEERLRAKASELEKAIDDPRLLSGFMRIRSGARNGLAVVPIDRDACGGCFNRIPPQHQLEIKLCKKITICEYCGRIIIDPELMENA</sequence>
<dbReference type="eggNOG" id="COG1579">
    <property type="taxonomic scope" value="Bacteria"/>
</dbReference>
<comment type="caution">
    <text evidence="2">The sequence shown here is derived from an EMBL/GenBank/DDBJ whole genome shotgun (WGS) entry which is preliminary data.</text>
</comment>
<dbReference type="Pfam" id="PF02591">
    <property type="entry name" value="Zn_ribbon_9"/>
    <property type="match status" value="1"/>
</dbReference>
<name>A0A0A2G6G1_9PORP</name>
<evidence type="ECO:0000259" key="1">
    <source>
        <dbReference type="Pfam" id="PF02591"/>
    </source>
</evidence>
<dbReference type="RefSeq" id="WP_025842986.1">
    <property type="nucleotide sequence ID" value="NZ_JQZW01000008.1"/>
</dbReference>
<proteinExistence type="predicted"/>
<dbReference type="Gene3D" id="1.10.287.1490">
    <property type="match status" value="1"/>
</dbReference>
<evidence type="ECO:0000313" key="3">
    <source>
        <dbReference type="Proteomes" id="UP000030134"/>
    </source>
</evidence>
<dbReference type="AlphaFoldDB" id="A0A0A2G6G1"/>
<dbReference type="OrthoDB" id="9795058at2"/>
<keyword evidence="3" id="KW-1185">Reference proteome</keyword>
<evidence type="ECO:0000313" key="2">
    <source>
        <dbReference type="EMBL" id="KGN97955.1"/>
    </source>
</evidence>
<dbReference type="Proteomes" id="UP000030134">
    <property type="component" value="Unassembled WGS sequence"/>
</dbReference>
<reference evidence="2 3" key="1">
    <citation type="submission" date="2014-08" db="EMBL/GenBank/DDBJ databases">
        <title>Porphyromonas gingivicanis strain:COT-022_OH1391 Genome sequencing.</title>
        <authorList>
            <person name="Wallis C."/>
            <person name="Deusch O."/>
            <person name="O'Flynn C."/>
            <person name="Davis I."/>
            <person name="Jospin G."/>
            <person name="Darling A.E."/>
            <person name="Coil D.A."/>
            <person name="Alexiev A."/>
            <person name="Horsfall A."/>
            <person name="Kirkwood N."/>
            <person name="Harris S."/>
            <person name="Eisen J.A."/>
        </authorList>
    </citation>
    <scope>NUCLEOTIDE SEQUENCE [LARGE SCALE GENOMIC DNA]</scope>
    <source>
        <strain evidence="3">COT-022 OH1391</strain>
    </source>
</reference>
<organism evidence="2 3">
    <name type="scientific">Porphyromonas gingivicanis</name>
    <dbReference type="NCBI Taxonomy" id="266762"/>
    <lineage>
        <taxon>Bacteria</taxon>
        <taxon>Pseudomonadati</taxon>
        <taxon>Bacteroidota</taxon>
        <taxon>Bacteroidia</taxon>
        <taxon>Bacteroidales</taxon>
        <taxon>Porphyromonadaceae</taxon>
        <taxon>Porphyromonas</taxon>
    </lineage>
</organism>
<dbReference type="PANTHER" id="PTHR39082:SF1">
    <property type="entry name" value="SCAVENGER RECEPTOR CLASS A MEMBER 3"/>
    <property type="match status" value="1"/>
</dbReference>
<accession>A0A0A2G6G1</accession>
<gene>
    <name evidence="2" type="ORF">HQ36_03235</name>
</gene>
<dbReference type="InterPro" id="IPR003743">
    <property type="entry name" value="Zf-RING_7"/>
</dbReference>
<feature type="domain" description="C4-type zinc ribbon" evidence="1">
    <location>
        <begin position="214"/>
        <end position="246"/>
    </location>
</feature>